<evidence type="ECO:0000313" key="1">
    <source>
        <dbReference type="EMBL" id="EGT43295.1"/>
    </source>
</evidence>
<dbReference type="InParanoid" id="G0P2K1"/>
<reference evidence="2" key="1">
    <citation type="submission" date="2011-07" db="EMBL/GenBank/DDBJ databases">
        <authorList>
            <consortium name="Caenorhabditis brenneri Sequencing and Analysis Consortium"/>
            <person name="Wilson R.K."/>
        </authorList>
    </citation>
    <scope>NUCLEOTIDE SEQUENCE [LARGE SCALE GENOMIC DNA]</scope>
    <source>
        <strain evidence="2">PB2801</strain>
    </source>
</reference>
<gene>
    <name evidence="1" type="ORF">CAEBREN_17276</name>
</gene>
<evidence type="ECO:0000313" key="2">
    <source>
        <dbReference type="Proteomes" id="UP000008068"/>
    </source>
</evidence>
<sequence>MAEIWIRRLEFNLGTRASREYVFSPPFTQVEHVNEEQRSGIMKPMEYTLCQERAPLNTDIALSLNVVDFMSRRMNKNGRGRYSMDYLGKRCSKEEYGRKMKELGIKAEGMIHKGRNQVGVIRSDEAGNEIQPNDKRRTERYYNPLVLCETVDYLDLVTIHTLEDDNEANQRDDTFYIIRSFLKNEHCNVVGLTFWPSPEMAITYNGRFPEFKQRNQVDRMIWRLSGLFTRGYQLLKGSEVVGAENRTINWNEPWHW</sequence>
<dbReference type="AlphaFoldDB" id="G0P2K1"/>
<dbReference type="HOGENOM" id="CLU_1086758_0_0_1"/>
<protein>
    <submittedName>
        <fullName evidence="1">Uncharacterized protein</fullName>
    </submittedName>
</protein>
<accession>G0P2K1</accession>
<dbReference type="Proteomes" id="UP000008068">
    <property type="component" value="Unassembled WGS sequence"/>
</dbReference>
<keyword evidence="2" id="KW-1185">Reference proteome</keyword>
<organism evidence="2">
    <name type="scientific">Caenorhabditis brenneri</name>
    <name type="common">Nematode worm</name>
    <dbReference type="NCBI Taxonomy" id="135651"/>
    <lineage>
        <taxon>Eukaryota</taxon>
        <taxon>Metazoa</taxon>
        <taxon>Ecdysozoa</taxon>
        <taxon>Nematoda</taxon>
        <taxon>Chromadorea</taxon>
        <taxon>Rhabditida</taxon>
        <taxon>Rhabditina</taxon>
        <taxon>Rhabditomorpha</taxon>
        <taxon>Rhabditoidea</taxon>
        <taxon>Rhabditidae</taxon>
        <taxon>Peloderinae</taxon>
        <taxon>Caenorhabditis</taxon>
    </lineage>
</organism>
<name>G0P2K1_CAEBE</name>
<proteinExistence type="predicted"/>
<dbReference type="EMBL" id="GL380027">
    <property type="protein sequence ID" value="EGT43295.1"/>
    <property type="molecule type" value="Genomic_DNA"/>
</dbReference>